<dbReference type="KEGG" id="zmm:Zmob_0325"/>
<dbReference type="Proteomes" id="UP000001494">
    <property type="component" value="Chromosome"/>
</dbReference>
<dbReference type="PANTHER" id="PTHR43386:SF25">
    <property type="entry name" value="PEPTIDE ABC TRANSPORTER PERMEASE PROTEIN"/>
    <property type="match status" value="1"/>
</dbReference>
<dbReference type="EMBL" id="CP002850">
    <property type="protein sequence ID" value="AEH62175.1"/>
    <property type="molecule type" value="Genomic_DNA"/>
</dbReference>
<evidence type="ECO:0000256" key="7">
    <source>
        <dbReference type="RuleBase" id="RU363032"/>
    </source>
</evidence>
<feature type="domain" description="ABC transmembrane type-1" evidence="8">
    <location>
        <begin position="71"/>
        <end position="260"/>
    </location>
</feature>
<feature type="transmembrane region" description="Helical" evidence="7">
    <location>
        <begin position="135"/>
        <end position="154"/>
    </location>
</feature>
<keyword evidence="2 7" id="KW-0813">Transport</keyword>
<name>A0A0H3FWN8_ZYMMA</name>
<protein>
    <submittedName>
        <fullName evidence="9">Binding-protein-dependent transport systems inner membrane component</fullName>
    </submittedName>
</protein>
<proteinExistence type="inferred from homology"/>
<evidence type="ECO:0000259" key="8">
    <source>
        <dbReference type="PROSITE" id="PS50928"/>
    </source>
</evidence>
<dbReference type="PROSITE" id="PS50928">
    <property type="entry name" value="ABC_TM1"/>
    <property type="match status" value="1"/>
</dbReference>
<keyword evidence="3" id="KW-1003">Cell membrane</keyword>
<dbReference type="RefSeq" id="WP_014500450.1">
    <property type="nucleotide sequence ID" value="NC_017262.1"/>
</dbReference>
<sequence length="272" mass="29196" precursor="true">MISFFRSAPFLLRFVLFSLVLLALLIVGNGLLYGLIPPMDLSDRLQAPSWHHLFGTDALGRDLWHETFMAAGCSSLVVFPAVALGFTVGVPIGLIAAIKKGWVGEMLMQASDILFAFPALIAALLLQLLCGAGGQNVMLAIALYAIPVFARVACSHGRVIARLDFIAAARLSGKGSLALAFHHLLPNIMLPLLTQASSQSAFAFIAEAALSYIGIGIQPPLPSLGRLLLDAQNLLNIAPWLAFWPGVMLFWLIASCQMIGEGLIRSQADHRL</sequence>
<feature type="transmembrane region" description="Helical" evidence="7">
    <location>
        <begin position="68"/>
        <end position="98"/>
    </location>
</feature>
<dbReference type="InterPro" id="IPR000515">
    <property type="entry name" value="MetI-like"/>
</dbReference>
<dbReference type="GO" id="GO:0005886">
    <property type="term" value="C:plasma membrane"/>
    <property type="evidence" value="ECO:0007669"/>
    <property type="project" value="UniProtKB-SubCell"/>
</dbReference>
<evidence type="ECO:0000256" key="1">
    <source>
        <dbReference type="ARBA" id="ARBA00004651"/>
    </source>
</evidence>
<evidence type="ECO:0000256" key="6">
    <source>
        <dbReference type="ARBA" id="ARBA00023136"/>
    </source>
</evidence>
<dbReference type="SUPFAM" id="SSF161098">
    <property type="entry name" value="MetI-like"/>
    <property type="match status" value="1"/>
</dbReference>
<feature type="transmembrane region" description="Helical" evidence="7">
    <location>
        <begin position="201"/>
        <end position="221"/>
    </location>
</feature>
<evidence type="ECO:0000256" key="4">
    <source>
        <dbReference type="ARBA" id="ARBA00022692"/>
    </source>
</evidence>
<feature type="transmembrane region" description="Helical" evidence="7">
    <location>
        <begin position="241"/>
        <end position="264"/>
    </location>
</feature>
<dbReference type="PANTHER" id="PTHR43386">
    <property type="entry name" value="OLIGOPEPTIDE TRANSPORT SYSTEM PERMEASE PROTEIN APPC"/>
    <property type="match status" value="1"/>
</dbReference>
<dbReference type="OrthoDB" id="9766870at2"/>
<dbReference type="HOGENOM" id="CLU_028518_5_3_5"/>
<keyword evidence="5 7" id="KW-1133">Transmembrane helix</keyword>
<dbReference type="eggNOG" id="COG1173">
    <property type="taxonomic scope" value="Bacteria"/>
</dbReference>
<comment type="similarity">
    <text evidence="7">Belongs to the binding-protein-dependent transport system permease family.</text>
</comment>
<evidence type="ECO:0000313" key="10">
    <source>
        <dbReference type="Proteomes" id="UP000001494"/>
    </source>
</evidence>
<evidence type="ECO:0000256" key="5">
    <source>
        <dbReference type="ARBA" id="ARBA00022989"/>
    </source>
</evidence>
<dbReference type="Pfam" id="PF00528">
    <property type="entry name" value="BPD_transp_1"/>
    <property type="match status" value="1"/>
</dbReference>
<gene>
    <name evidence="9" type="ordered locus">Zmob_0325</name>
</gene>
<dbReference type="InterPro" id="IPR050366">
    <property type="entry name" value="BP-dependent_transpt_permease"/>
</dbReference>
<evidence type="ECO:0000313" key="9">
    <source>
        <dbReference type="EMBL" id="AEH62175.1"/>
    </source>
</evidence>
<feature type="transmembrane region" description="Helical" evidence="7">
    <location>
        <begin position="110"/>
        <end position="129"/>
    </location>
</feature>
<evidence type="ECO:0000256" key="2">
    <source>
        <dbReference type="ARBA" id="ARBA00022448"/>
    </source>
</evidence>
<dbReference type="Gene3D" id="1.10.3720.10">
    <property type="entry name" value="MetI-like"/>
    <property type="match status" value="1"/>
</dbReference>
<accession>A0A0H3FWN8</accession>
<keyword evidence="4 7" id="KW-0812">Transmembrane</keyword>
<dbReference type="InterPro" id="IPR035906">
    <property type="entry name" value="MetI-like_sf"/>
</dbReference>
<dbReference type="GO" id="GO:0055085">
    <property type="term" value="P:transmembrane transport"/>
    <property type="evidence" value="ECO:0007669"/>
    <property type="project" value="InterPro"/>
</dbReference>
<keyword evidence="6 7" id="KW-0472">Membrane</keyword>
<comment type="subcellular location">
    <subcellularLocation>
        <location evidence="1 7">Cell membrane</location>
        <topology evidence="1 7">Multi-pass membrane protein</topology>
    </subcellularLocation>
</comment>
<dbReference type="CDD" id="cd06261">
    <property type="entry name" value="TM_PBP2"/>
    <property type="match status" value="1"/>
</dbReference>
<dbReference type="AlphaFoldDB" id="A0A0H3FWN8"/>
<reference evidence="9 10" key="1">
    <citation type="journal article" date="2011" name="J. Bacteriol.">
        <title>Genome sequence of the ethanol-producing Zymomonas mobilis subsp. mobilis lectotype strain ATCC 10988.</title>
        <authorList>
            <person name="Pappas K.M."/>
            <person name="Kouvelis V.N."/>
            <person name="Saunders E."/>
            <person name="Brettin T.S."/>
            <person name="Bruce D."/>
            <person name="Detter C."/>
            <person name="Balakireva M."/>
            <person name="Han C.S."/>
            <person name="Savvakis G."/>
            <person name="Kyrpides N.C."/>
            <person name="Typas M.A."/>
        </authorList>
    </citation>
    <scope>NUCLEOTIDE SEQUENCE [LARGE SCALE GENOMIC DNA]</scope>
    <source>
        <strain evidence="10">ATCC 10988 / DSM 424 / CCUG 17860 / LMG 404 / NCIMB 8938 / NRRL B-806 / ZM1</strain>
    </source>
</reference>
<organism evidence="9 10">
    <name type="scientific">Zymomonas mobilis subsp. mobilis (strain ATCC 10988 / DSM 424 / LMG 404 / NCIMB 8938 / NRRL B-806 / ZM1)</name>
    <dbReference type="NCBI Taxonomy" id="555217"/>
    <lineage>
        <taxon>Bacteria</taxon>
        <taxon>Pseudomonadati</taxon>
        <taxon>Pseudomonadota</taxon>
        <taxon>Alphaproteobacteria</taxon>
        <taxon>Sphingomonadales</taxon>
        <taxon>Zymomonadaceae</taxon>
        <taxon>Zymomonas</taxon>
    </lineage>
</organism>
<evidence type="ECO:0000256" key="3">
    <source>
        <dbReference type="ARBA" id="ARBA00022475"/>
    </source>
</evidence>
<feature type="transmembrane region" description="Helical" evidence="7">
    <location>
        <begin position="12"/>
        <end position="36"/>
    </location>
</feature>